<dbReference type="PROSITE" id="PS50109">
    <property type="entry name" value="HIS_KIN"/>
    <property type="match status" value="1"/>
</dbReference>
<dbReference type="Pfam" id="PF02518">
    <property type="entry name" value="HATPase_c"/>
    <property type="match status" value="1"/>
</dbReference>
<evidence type="ECO:0000259" key="8">
    <source>
        <dbReference type="PROSITE" id="PS50109"/>
    </source>
</evidence>
<dbReference type="KEGG" id="sur:STAUR_1353"/>
<dbReference type="AlphaFoldDB" id="E3FJ62"/>
<dbReference type="SUPFAM" id="SSF55874">
    <property type="entry name" value="ATPase domain of HSP90 chaperone/DNA topoisomerase II/histidine kinase"/>
    <property type="match status" value="1"/>
</dbReference>
<comment type="catalytic activity">
    <reaction evidence="1">
        <text>ATP + protein L-histidine = ADP + protein N-phospho-L-histidine.</text>
        <dbReference type="EC" id="2.7.13.3"/>
    </reaction>
</comment>
<keyword evidence="5" id="KW-0418">Kinase</keyword>
<sequence>MQGRNVEPCRCQGGCALGCGHFQRFAGPPVVLPGKDSEQALPWTILTYVRRTHEPVFIGDASKPHPFSSDEYLARSGARSVLCLPLMRQEQFSGALYLENNLATNAFSPARLALLGHIASQAAISIENARLYADVERARELTQAHARLVDTARAVGMAEGASNVLHNVGNVLTSAVINLEMMHHAVGSSRFGRLKQATALILKHREGLAEFLAPGARGGNLPSYLAALAEELIGEQTRLVEDIDAMSRHIEHIRAIVQVQQTYARTSLMTEECDLAQLIDDALRIQMAALKRHGVVLRCEIAPVPMLKVDKHKVLQILINLISNAKHALDGVPEGKRNLCVRLVGEGKRVRIQVVDDGMGIAPEVREKLFTHGFTTRPEGHGFGLHSSALAAQMLGGRLTLESQGTGKGAVATLEFPLP</sequence>
<reference evidence="9 10" key="1">
    <citation type="journal article" date="2011" name="Mol. Biol. Evol.">
        <title>Comparative genomic analysis of fruiting body formation in Myxococcales.</title>
        <authorList>
            <person name="Huntley S."/>
            <person name="Hamann N."/>
            <person name="Wegener-Feldbrugge S."/>
            <person name="Treuner-Lange A."/>
            <person name="Kube M."/>
            <person name="Reinhardt R."/>
            <person name="Klages S."/>
            <person name="Muller R."/>
            <person name="Ronning C.M."/>
            <person name="Nierman W.C."/>
            <person name="Sogaard-Andersen L."/>
        </authorList>
    </citation>
    <scope>NUCLEOTIDE SEQUENCE [LARGE SCALE GENOMIC DNA]</scope>
    <source>
        <strain evidence="9 10">DW4/3-1</strain>
    </source>
</reference>
<proteinExistence type="predicted"/>
<protein>
    <recommendedName>
        <fullName evidence="2">histidine kinase</fullName>
        <ecNumber evidence="2">2.7.13.3</ecNumber>
    </recommendedName>
</protein>
<dbReference type="STRING" id="378806.STAUR_1353"/>
<dbReference type="Proteomes" id="UP000001351">
    <property type="component" value="Chromosome"/>
</dbReference>
<keyword evidence="7" id="KW-0902">Two-component regulatory system</keyword>
<accession>E3FJ62</accession>
<evidence type="ECO:0000256" key="1">
    <source>
        <dbReference type="ARBA" id="ARBA00000085"/>
    </source>
</evidence>
<evidence type="ECO:0000313" key="10">
    <source>
        <dbReference type="Proteomes" id="UP000001351"/>
    </source>
</evidence>
<dbReference type="SMART" id="SM00387">
    <property type="entry name" value="HATPase_c"/>
    <property type="match status" value="1"/>
</dbReference>
<evidence type="ECO:0000256" key="2">
    <source>
        <dbReference type="ARBA" id="ARBA00012438"/>
    </source>
</evidence>
<dbReference type="InterPro" id="IPR003018">
    <property type="entry name" value="GAF"/>
</dbReference>
<evidence type="ECO:0000313" key="9">
    <source>
        <dbReference type="EMBL" id="ADO69157.1"/>
    </source>
</evidence>
<name>E3FJ62_STIAD</name>
<dbReference type="HOGENOM" id="CLU_000445_114_39_7"/>
<dbReference type="EC" id="2.7.13.3" evidence="2"/>
<dbReference type="InterPro" id="IPR029016">
    <property type="entry name" value="GAF-like_dom_sf"/>
</dbReference>
<dbReference type="PRINTS" id="PR00344">
    <property type="entry name" value="BCTRLSENSOR"/>
</dbReference>
<feature type="domain" description="Histidine kinase" evidence="8">
    <location>
        <begin position="239"/>
        <end position="419"/>
    </location>
</feature>
<dbReference type="PANTHER" id="PTHR43065:SF46">
    <property type="entry name" value="C4-DICARBOXYLATE TRANSPORT SENSOR PROTEIN DCTB"/>
    <property type="match status" value="1"/>
</dbReference>
<dbReference type="eggNOG" id="COG4191">
    <property type="taxonomic scope" value="Bacteria"/>
</dbReference>
<evidence type="ECO:0000256" key="6">
    <source>
        <dbReference type="ARBA" id="ARBA00022840"/>
    </source>
</evidence>
<dbReference type="GO" id="GO:0000160">
    <property type="term" value="P:phosphorelay signal transduction system"/>
    <property type="evidence" value="ECO:0007669"/>
    <property type="project" value="UniProtKB-KW"/>
</dbReference>
<keyword evidence="10" id="KW-1185">Reference proteome</keyword>
<dbReference type="InterPro" id="IPR005467">
    <property type="entry name" value="His_kinase_dom"/>
</dbReference>
<evidence type="ECO:0000256" key="3">
    <source>
        <dbReference type="ARBA" id="ARBA00022679"/>
    </source>
</evidence>
<evidence type="ECO:0000256" key="7">
    <source>
        <dbReference type="ARBA" id="ARBA00023012"/>
    </source>
</evidence>
<dbReference type="InterPro" id="IPR036890">
    <property type="entry name" value="HATPase_C_sf"/>
</dbReference>
<evidence type="ECO:0000256" key="5">
    <source>
        <dbReference type="ARBA" id="ARBA00022777"/>
    </source>
</evidence>
<keyword evidence="6" id="KW-0067">ATP-binding</keyword>
<dbReference type="Gene3D" id="3.30.565.10">
    <property type="entry name" value="Histidine kinase-like ATPase, C-terminal domain"/>
    <property type="match status" value="1"/>
</dbReference>
<dbReference type="InterPro" id="IPR004358">
    <property type="entry name" value="Sig_transdc_His_kin-like_C"/>
</dbReference>
<dbReference type="Pfam" id="PF01590">
    <property type="entry name" value="GAF"/>
    <property type="match status" value="1"/>
</dbReference>
<organism evidence="9 10">
    <name type="scientific">Stigmatella aurantiaca (strain DW4/3-1)</name>
    <dbReference type="NCBI Taxonomy" id="378806"/>
    <lineage>
        <taxon>Bacteria</taxon>
        <taxon>Pseudomonadati</taxon>
        <taxon>Myxococcota</taxon>
        <taxon>Myxococcia</taxon>
        <taxon>Myxococcales</taxon>
        <taxon>Cystobacterineae</taxon>
        <taxon>Archangiaceae</taxon>
        <taxon>Stigmatella</taxon>
    </lineage>
</organism>
<keyword evidence="3" id="KW-0808">Transferase</keyword>
<dbReference type="GO" id="GO:0005524">
    <property type="term" value="F:ATP binding"/>
    <property type="evidence" value="ECO:0007669"/>
    <property type="project" value="UniProtKB-KW"/>
</dbReference>
<gene>
    <name evidence="9" type="ordered locus">STAUR_1353</name>
</gene>
<dbReference type="EMBL" id="CP002271">
    <property type="protein sequence ID" value="ADO69157.1"/>
    <property type="molecule type" value="Genomic_DNA"/>
</dbReference>
<dbReference type="PANTHER" id="PTHR43065">
    <property type="entry name" value="SENSOR HISTIDINE KINASE"/>
    <property type="match status" value="1"/>
</dbReference>
<keyword evidence="4" id="KW-0547">Nucleotide-binding</keyword>
<dbReference type="InterPro" id="IPR003594">
    <property type="entry name" value="HATPase_dom"/>
</dbReference>
<dbReference type="GO" id="GO:0004673">
    <property type="term" value="F:protein histidine kinase activity"/>
    <property type="evidence" value="ECO:0007669"/>
    <property type="project" value="UniProtKB-EC"/>
</dbReference>
<dbReference type="SUPFAM" id="SSF55781">
    <property type="entry name" value="GAF domain-like"/>
    <property type="match status" value="1"/>
</dbReference>
<evidence type="ECO:0000256" key="4">
    <source>
        <dbReference type="ARBA" id="ARBA00022741"/>
    </source>
</evidence>
<dbReference type="Gene3D" id="3.30.450.40">
    <property type="match status" value="1"/>
</dbReference>
<dbReference type="SMART" id="SM00065">
    <property type="entry name" value="GAF"/>
    <property type="match status" value="1"/>
</dbReference>